<dbReference type="PANTHER" id="PTHR43941">
    <property type="entry name" value="STRUCTURAL MAINTENANCE OF CHROMOSOMES PROTEIN 2"/>
    <property type="match status" value="1"/>
</dbReference>
<comment type="caution">
    <text evidence="3">The sequence shown here is derived from an EMBL/GenBank/DDBJ whole genome shotgun (WGS) entry which is preliminary data.</text>
</comment>
<feature type="coiled-coil region" evidence="1">
    <location>
        <begin position="262"/>
        <end position="471"/>
    </location>
</feature>
<keyword evidence="2" id="KW-1133">Transmembrane helix</keyword>
<evidence type="ECO:0000256" key="2">
    <source>
        <dbReference type="SAM" id="Phobius"/>
    </source>
</evidence>
<dbReference type="GO" id="GO:0000796">
    <property type="term" value="C:condensin complex"/>
    <property type="evidence" value="ECO:0007669"/>
    <property type="project" value="TreeGrafter"/>
</dbReference>
<feature type="transmembrane region" description="Helical" evidence="2">
    <location>
        <begin position="594"/>
        <end position="614"/>
    </location>
</feature>
<proteinExistence type="predicted"/>
<dbReference type="Gene3D" id="1.10.287.1490">
    <property type="match status" value="1"/>
</dbReference>
<keyword evidence="4" id="KW-1185">Reference proteome</keyword>
<keyword evidence="2" id="KW-0812">Transmembrane</keyword>
<protein>
    <submittedName>
        <fullName evidence="3">Uncharacterized protein</fullName>
    </submittedName>
</protein>
<dbReference type="GO" id="GO:0000785">
    <property type="term" value="C:chromatin"/>
    <property type="evidence" value="ECO:0007669"/>
    <property type="project" value="TreeGrafter"/>
</dbReference>
<dbReference type="GO" id="GO:0003682">
    <property type="term" value="F:chromatin binding"/>
    <property type="evidence" value="ECO:0007669"/>
    <property type="project" value="TreeGrafter"/>
</dbReference>
<dbReference type="GO" id="GO:0007076">
    <property type="term" value="P:mitotic chromosome condensation"/>
    <property type="evidence" value="ECO:0007669"/>
    <property type="project" value="TreeGrafter"/>
</dbReference>
<sequence>MPTKQKNGIINYEKNQNFTILTADTDQKKKVAPFSNTTHLFITMDDSSLHQIENLKNLNSMLLKETSQRRQQIEAMDARFSEAEEKNDALDLEKDLLFVFMETLMREIGFGFDKLVGEKNEIERALSERESDVVVLKGEVNELALRVERETVEIVRVSEERERVKNELDGVVAEVNVLREKVLESEKVREEVENLRVERERLLEEEREKERVIGELKKDLDLAMKSSEESTEVIEKLKEGIDAVARERDEVVKVKNDQELRIIDLGFELKQLDESLKNLRNEESLMRARIAELEESLSLAAEKEKEMEVEIRGLLKEKKEMEMNIEMLIERGESIKKVLGMAQKGLEDKQHELDDAIRARDEIANLKEVCENEITELKSEVIRLRDIEHKLEGSCREFEEKNKQLVSEVDHLRNSIDEVTVEKDNIRKGFDEEKNKVENLSLQVVEMKGKIEQTEAELDQVNSEQEKIIERSKTLESHVSVLTNEKDTLHTSHREVQREHDDLRAKFEYSCNNSNQALALLKNTAAVVCQDKDSVGVEGVISNGKKLEEEIQPYAEELDAIRNAFKSKNEIIDGMKQQIESLQKSVTEAHKNKALMPVISSATTIFAAALTAYFTRRR</sequence>
<evidence type="ECO:0000256" key="1">
    <source>
        <dbReference type="SAM" id="Coils"/>
    </source>
</evidence>
<reference evidence="3 4" key="1">
    <citation type="submission" date="2024-03" db="EMBL/GenBank/DDBJ databases">
        <authorList>
            <person name="Martinez-Hernandez J."/>
        </authorList>
    </citation>
    <scope>NUCLEOTIDE SEQUENCE [LARGE SCALE GENOMIC DNA]</scope>
</reference>
<accession>A0AAV1VTC3</accession>
<dbReference type="EMBL" id="CAXHTB010000001">
    <property type="protein sequence ID" value="CAL0300068.1"/>
    <property type="molecule type" value="Genomic_DNA"/>
</dbReference>
<gene>
    <name evidence="3" type="ORF">LLUT_LOCUS1128</name>
</gene>
<evidence type="ECO:0000313" key="3">
    <source>
        <dbReference type="EMBL" id="CAL0300068.1"/>
    </source>
</evidence>
<dbReference type="GO" id="GO:0000793">
    <property type="term" value="C:condensed chromosome"/>
    <property type="evidence" value="ECO:0007669"/>
    <property type="project" value="TreeGrafter"/>
</dbReference>
<keyword evidence="2" id="KW-0472">Membrane</keyword>
<evidence type="ECO:0000313" key="4">
    <source>
        <dbReference type="Proteomes" id="UP001497480"/>
    </source>
</evidence>
<keyword evidence="1" id="KW-0175">Coiled coil</keyword>
<dbReference type="AlphaFoldDB" id="A0AAV1VTC3"/>
<organism evidence="3 4">
    <name type="scientific">Lupinus luteus</name>
    <name type="common">European yellow lupine</name>
    <dbReference type="NCBI Taxonomy" id="3873"/>
    <lineage>
        <taxon>Eukaryota</taxon>
        <taxon>Viridiplantae</taxon>
        <taxon>Streptophyta</taxon>
        <taxon>Embryophyta</taxon>
        <taxon>Tracheophyta</taxon>
        <taxon>Spermatophyta</taxon>
        <taxon>Magnoliopsida</taxon>
        <taxon>eudicotyledons</taxon>
        <taxon>Gunneridae</taxon>
        <taxon>Pentapetalae</taxon>
        <taxon>rosids</taxon>
        <taxon>fabids</taxon>
        <taxon>Fabales</taxon>
        <taxon>Fabaceae</taxon>
        <taxon>Papilionoideae</taxon>
        <taxon>50 kb inversion clade</taxon>
        <taxon>genistoids sensu lato</taxon>
        <taxon>core genistoids</taxon>
        <taxon>Genisteae</taxon>
        <taxon>Lupinus</taxon>
    </lineage>
</organism>
<name>A0AAV1VTC3_LUPLU</name>
<feature type="coiled-coil region" evidence="1">
    <location>
        <begin position="147"/>
        <end position="219"/>
    </location>
</feature>
<dbReference type="PANTHER" id="PTHR43941:SF1">
    <property type="entry name" value="STRUCTURAL MAINTENANCE OF CHROMOSOMES PROTEIN 2"/>
    <property type="match status" value="1"/>
</dbReference>
<dbReference type="Proteomes" id="UP001497480">
    <property type="component" value="Unassembled WGS sequence"/>
</dbReference>